<accession>A0A8J5WT80</accession>
<evidence type="ECO:0000313" key="2">
    <source>
        <dbReference type="Proteomes" id="UP000729402"/>
    </source>
</evidence>
<sequence>MRGFWTFGKKQGNFLRKVMRGWGGNLRSQAIQKEGVMHEIKALDDKACLVDLSPLEWEERYSLDRKLGEMYQLEADYWCKRSGQQWLLEGDANTSYFHRVATC</sequence>
<keyword evidence="2" id="KW-1185">Reference proteome</keyword>
<name>A0A8J5WT80_ZIZPA</name>
<dbReference type="Proteomes" id="UP000729402">
    <property type="component" value="Unassembled WGS sequence"/>
</dbReference>
<reference evidence="1" key="1">
    <citation type="journal article" date="2021" name="bioRxiv">
        <title>Whole Genome Assembly and Annotation of Northern Wild Rice, Zizania palustris L., Supports a Whole Genome Duplication in the Zizania Genus.</title>
        <authorList>
            <person name="Haas M."/>
            <person name="Kono T."/>
            <person name="Macchietto M."/>
            <person name="Millas R."/>
            <person name="McGilp L."/>
            <person name="Shao M."/>
            <person name="Duquette J."/>
            <person name="Hirsch C.N."/>
            <person name="Kimball J."/>
        </authorList>
    </citation>
    <scope>NUCLEOTIDE SEQUENCE</scope>
    <source>
        <tissue evidence="1">Fresh leaf tissue</tissue>
    </source>
</reference>
<comment type="caution">
    <text evidence="1">The sequence shown here is derived from an EMBL/GenBank/DDBJ whole genome shotgun (WGS) entry which is preliminary data.</text>
</comment>
<protein>
    <submittedName>
        <fullName evidence="1">Uncharacterized protein</fullName>
    </submittedName>
</protein>
<reference evidence="1" key="2">
    <citation type="submission" date="2021-02" db="EMBL/GenBank/DDBJ databases">
        <authorList>
            <person name="Kimball J.A."/>
            <person name="Haas M.W."/>
            <person name="Macchietto M."/>
            <person name="Kono T."/>
            <person name="Duquette J."/>
            <person name="Shao M."/>
        </authorList>
    </citation>
    <scope>NUCLEOTIDE SEQUENCE</scope>
    <source>
        <tissue evidence="1">Fresh leaf tissue</tissue>
    </source>
</reference>
<proteinExistence type="predicted"/>
<dbReference type="OrthoDB" id="696139at2759"/>
<gene>
    <name evidence="1" type="ORF">GUJ93_ZPchr0012g18953</name>
</gene>
<organism evidence="1 2">
    <name type="scientific">Zizania palustris</name>
    <name type="common">Northern wild rice</name>
    <dbReference type="NCBI Taxonomy" id="103762"/>
    <lineage>
        <taxon>Eukaryota</taxon>
        <taxon>Viridiplantae</taxon>
        <taxon>Streptophyta</taxon>
        <taxon>Embryophyta</taxon>
        <taxon>Tracheophyta</taxon>
        <taxon>Spermatophyta</taxon>
        <taxon>Magnoliopsida</taxon>
        <taxon>Liliopsida</taxon>
        <taxon>Poales</taxon>
        <taxon>Poaceae</taxon>
        <taxon>BOP clade</taxon>
        <taxon>Oryzoideae</taxon>
        <taxon>Oryzeae</taxon>
        <taxon>Zizaniinae</taxon>
        <taxon>Zizania</taxon>
    </lineage>
</organism>
<dbReference type="EMBL" id="JAAALK010000080">
    <property type="protein sequence ID" value="KAG8094776.1"/>
    <property type="molecule type" value="Genomic_DNA"/>
</dbReference>
<dbReference type="AlphaFoldDB" id="A0A8J5WT80"/>
<evidence type="ECO:0000313" key="1">
    <source>
        <dbReference type="EMBL" id="KAG8094776.1"/>
    </source>
</evidence>